<dbReference type="PANTHER" id="PTHR21310:SF15">
    <property type="entry name" value="AMINOGLYCOSIDE PHOSPHOTRANSFERASE DOMAIN-CONTAINING PROTEIN"/>
    <property type="match status" value="1"/>
</dbReference>
<gene>
    <name evidence="2" type="ORF">GLOTRDRAFT_79352</name>
</gene>
<keyword evidence="3" id="KW-1185">Reference proteome</keyword>
<dbReference type="Proteomes" id="UP000030669">
    <property type="component" value="Unassembled WGS sequence"/>
</dbReference>
<dbReference type="EMBL" id="KB469306">
    <property type="protein sequence ID" value="EPQ53246.1"/>
    <property type="molecule type" value="Genomic_DNA"/>
</dbReference>
<evidence type="ECO:0000259" key="1">
    <source>
        <dbReference type="Pfam" id="PF01636"/>
    </source>
</evidence>
<dbReference type="OMA" id="YHIEILF"/>
<dbReference type="PANTHER" id="PTHR21310">
    <property type="entry name" value="AMINOGLYCOSIDE PHOSPHOTRANSFERASE-RELATED-RELATED"/>
    <property type="match status" value="1"/>
</dbReference>
<organism evidence="2 3">
    <name type="scientific">Gloeophyllum trabeum (strain ATCC 11539 / FP-39264 / Madison 617)</name>
    <name type="common">Brown rot fungus</name>
    <dbReference type="NCBI Taxonomy" id="670483"/>
    <lineage>
        <taxon>Eukaryota</taxon>
        <taxon>Fungi</taxon>
        <taxon>Dikarya</taxon>
        <taxon>Basidiomycota</taxon>
        <taxon>Agaricomycotina</taxon>
        <taxon>Agaricomycetes</taxon>
        <taxon>Gloeophyllales</taxon>
        <taxon>Gloeophyllaceae</taxon>
        <taxon>Gloeophyllum</taxon>
    </lineage>
</organism>
<proteinExistence type="predicted"/>
<dbReference type="InterPro" id="IPR011009">
    <property type="entry name" value="Kinase-like_dom_sf"/>
</dbReference>
<feature type="domain" description="Aminoglycoside phosphotransferase" evidence="1">
    <location>
        <begin position="111"/>
        <end position="341"/>
    </location>
</feature>
<dbReference type="STRING" id="670483.S7PZY8"/>
<dbReference type="AlphaFoldDB" id="S7PZY8"/>
<dbReference type="SUPFAM" id="SSF56112">
    <property type="entry name" value="Protein kinase-like (PK-like)"/>
    <property type="match status" value="1"/>
</dbReference>
<dbReference type="eggNOG" id="ENOG502S1E7">
    <property type="taxonomic scope" value="Eukaryota"/>
</dbReference>
<sequence>MPLHQCDIANCIHPSVRRSGSCVMCKRHLCATHSRAPHHTCPRWEVNEEAWRTATSAAEMDEITTLLSLVNADALCSRASLLRGGKTCSLKGLSCEPEESLILTRMGGMNYHVTIDFEDGVSWICRIPRLHAGTAPAELRRRILLSEAATLRFLADAGIPVPRVYDYEVSRIPTTIGVNYIMMSKLEGKPLDWYDKDEHSKAKVLNQLADIFVKLRACRFDSIGSLLHPQKLSIGPLVAESTTDIRDGTLHLLGPFMSSLEYRLAWIERQLDLICSGEAYSTSGVDAYLVHRSLKDYLTRYSVLNSGGQPPFYLKHMDDKGDHILVDDEDNITGIIDWEWAQTTSEGEAFSAPLFLLDVGAYYDGQNELSEDEKMFSEILKEKGRDDLASFVSNGRIHHRLTHCLAGDIDDKESFPNLFAGLLAALEGRSPDDPSKIWKEWKEIAMDKYRDEERLKQLLIKYSA</sequence>
<protein>
    <recommendedName>
        <fullName evidence="1">Aminoglycoside phosphotransferase domain-containing protein</fullName>
    </recommendedName>
</protein>
<name>S7PZY8_GLOTA</name>
<dbReference type="GeneID" id="19308883"/>
<dbReference type="InterPro" id="IPR051678">
    <property type="entry name" value="AGP_Transferase"/>
</dbReference>
<dbReference type="KEGG" id="gtr:GLOTRDRAFT_79352"/>
<evidence type="ECO:0000313" key="2">
    <source>
        <dbReference type="EMBL" id="EPQ53246.1"/>
    </source>
</evidence>
<dbReference type="RefSeq" id="XP_007868519.1">
    <property type="nucleotide sequence ID" value="XM_007870328.1"/>
</dbReference>
<reference evidence="2 3" key="1">
    <citation type="journal article" date="2012" name="Science">
        <title>The Paleozoic origin of enzymatic lignin decomposition reconstructed from 31 fungal genomes.</title>
        <authorList>
            <person name="Floudas D."/>
            <person name="Binder M."/>
            <person name="Riley R."/>
            <person name="Barry K."/>
            <person name="Blanchette R.A."/>
            <person name="Henrissat B."/>
            <person name="Martinez A.T."/>
            <person name="Otillar R."/>
            <person name="Spatafora J.W."/>
            <person name="Yadav J.S."/>
            <person name="Aerts A."/>
            <person name="Benoit I."/>
            <person name="Boyd A."/>
            <person name="Carlson A."/>
            <person name="Copeland A."/>
            <person name="Coutinho P.M."/>
            <person name="de Vries R.P."/>
            <person name="Ferreira P."/>
            <person name="Findley K."/>
            <person name="Foster B."/>
            <person name="Gaskell J."/>
            <person name="Glotzer D."/>
            <person name="Gorecki P."/>
            <person name="Heitman J."/>
            <person name="Hesse C."/>
            <person name="Hori C."/>
            <person name="Igarashi K."/>
            <person name="Jurgens J.A."/>
            <person name="Kallen N."/>
            <person name="Kersten P."/>
            <person name="Kohler A."/>
            <person name="Kuees U."/>
            <person name="Kumar T.K.A."/>
            <person name="Kuo A."/>
            <person name="LaButti K."/>
            <person name="Larrondo L.F."/>
            <person name="Lindquist E."/>
            <person name="Ling A."/>
            <person name="Lombard V."/>
            <person name="Lucas S."/>
            <person name="Lundell T."/>
            <person name="Martin R."/>
            <person name="McLaughlin D.J."/>
            <person name="Morgenstern I."/>
            <person name="Morin E."/>
            <person name="Murat C."/>
            <person name="Nagy L.G."/>
            <person name="Nolan M."/>
            <person name="Ohm R.A."/>
            <person name="Patyshakuliyeva A."/>
            <person name="Rokas A."/>
            <person name="Ruiz-Duenas F.J."/>
            <person name="Sabat G."/>
            <person name="Salamov A."/>
            <person name="Samejima M."/>
            <person name="Schmutz J."/>
            <person name="Slot J.C."/>
            <person name="St John F."/>
            <person name="Stenlid J."/>
            <person name="Sun H."/>
            <person name="Sun S."/>
            <person name="Syed K."/>
            <person name="Tsang A."/>
            <person name="Wiebenga A."/>
            <person name="Young D."/>
            <person name="Pisabarro A."/>
            <person name="Eastwood D.C."/>
            <person name="Martin F."/>
            <person name="Cullen D."/>
            <person name="Grigoriev I.V."/>
            <person name="Hibbett D.S."/>
        </authorList>
    </citation>
    <scope>NUCLEOTIDE SEQUENCE [LARGE SCALE GENOMIC DNA]</scope>
    <source>
        <strain evidence="2 3">ATCC 11539</strain>
    </source>
</reference>
<dbReference type="InterPro" id="IPR002575">
    <property type="entry name" value="Aminoglycoside_PTrfase"/>
</dbReference>
<evidence type="ECO:0000313" key="3">
    <source>
        <dbReference type="Proteomes" id="UP000030669"/>
    </source>
</evidence>
<dbReference type="Pfam" id="PF01636">
    <property type="entry name" value="APH"/>
    <property type="match status" value="1"/>
</dbReference>
<accession>S7PZY8</accession>
<dbReference type="HOGENOM" id="CLU_043196_0_0_1"/>
<dbReference type="OrthoDB" id="2906425at2759"/>